<reference evidence="1 3" key="1">
    <citation type="submission" date="2014-04" db="EMBL/GenBank/DDBJ databases">
        <title>Evolutionary Origins and Diversification of the Mycorrhizal Mutualists.</title>
        <authorList>
            <consortium name="DOE Joint Genome Institute"/>
            <consortium name="Mycorrhizal Genomics Consortium"/>
            <person name="Kohler A."/>
            <person name="Kuo A."/>
            <person name="Nagy L.G."/>
            <person name="Floudas D."/>
            <person name="Copeland A."/>
            <person name="Barry K.W."/>
            <person name="Cichocki N."/>
            <person name="Veneault-Fourrey C."/>
            <person name="LaButti K."/>
            <person name="Lindquist E.A."/>
            <person name="Lipzen A."/>
            <person name="Lundell T."/>
            <person name="Morin E."/>
            <person name="Murat C."/>
            <person name="Riley R."/>
            <person name="Ohm R."/>
            <person name="Sun H."/>
            <person name="Tunlid A."/>
            <person name="Henrissat B."/>
            <person name="Grigoriev I.V."/>
            <person name="Hibbett D.S."/>
            <person name="Martin F."/>
        </authorList>
    </citation>
    <scope>NUCLEOTIDE SEQUENCE [LARGE SCALE GENOMIC DNA]</scope>
    <source>
        <strain evidence="1 3">MD-312</strain>
    </source>
</reference>
<dbReference type="HOGENOM" id="CLU_2904458_0_0_1"/>
<gene>
    <name evidence="2" type="ORF">HYDPIDRAFT_112808</name>
    <name evidence="1" type="ORF">HYDPIDRAFT_120463</name>
</gene>
<name>A0A0C9W5B4_9AGAM</name>
<dbReference type="Proteomes" id="UP000053820">
    <property type="component" value="Unassembled WGS sequence"/>
</dbReference>
<keyword evidence="3" id="KW-1185">Reference proteome</keyword>
<proteinExistence type="predicted"/>
<sequence length="62" mass="7147">MVLKEQEALASIRIFVHFRTTGEDAYYLRFEVSVSVAGDDETKASSLRSWLARPIKWNSRTI</sequence>
<accession>A0A0C9W5B4</accession>
<dbReference type="AlphaFoldDB" id="A0A0C9W5B4"/>
<dbReference type="EMBL" id="KN840181">
    <property type="protein sequence ID" value="KIJ57681.1"/>
    <property type="molecule type" value="Genomic_DNA"/>
</dbReference>
<evidence type="ECO:0000313" key="2">
    <source>
        <dbReference type="EMBL" id="KIJ63835.1"/>
    </source>
</evidence>
<organism evidence="1 3">
    <name type="scientific">Hydnomerulius pinastri MD-312</name>
    <dbReference type="NCBI Taxonomy" id="994086"/>
    <lineage>
        <taxon>Eukaryota</taxon>
        <taxon>Fungi</taxon>
        <taxon>Dikarya</taxon>
        <taxon>Basidiomycota</taxon>
        <taxon>Agaricomycotina</taxon>
        <taxon>Agaricomycetes</taxon>
        <taxon>Agaricomycetidae</taxon>
        <taxon>Boletales</taxon>
        <taxon>Boletales incertae sedis</taxon>
        <taxon>Leucogyrophana</taxon>
    </lineage>
</organism>
<evidence type="ECO:0000313" key="3">
    <source>
        <dbReference type="Proteomes" id="UP000053820"/>
    </source>
</evidence>
<dbReference type="EMBL" id="KN839849">
    <property type="protein sequence ID" value="KIJ63835.1"/>
    <property type="molecule type" value="Genomic_DNA"/>
</dbReference>
<evidence type="ECO:0000313" key="1">
    <source>
        <dbReference type="EMBL" id="KIJ57681.1"/>
    </source>
</evidence>
<protein>
    <submittedName>
        <fullName evidence="1">Uncharacterized protein</fullName>
    </submittedName>
</protein>